<evidence type="ECO:0000313" key="3">
    <source>
        <dbReference type="Proteomes" id="UP000236959"/>
    </source>
</evidence>
<name>A0A2S3UXC3_9HYPH</name>
<dbReference type="EMBL" id="PPCN01000003">
    <property type="protein sequence ID" value="POF32336.1"/>
    <property type="molecule type" value="Genomic_DNA"/>
</dbReference>
<evidence type="ECO:0000256" key="1">
    <source>
        <dbReference type="SAM" id="MobiDB-lite"/>
    </source>
</evidence>
<accession>A0A2S3UXC3</accession>
<sequence length="74" mass="8395">MFHEQEHPIASLWTRDDPDNMKTGVNPQMNPCYLQFVAELGHRPVFKATICVNFHHNIIDLAPSRNPSLGPDLA</sequence>
<proteinExistence type="predicted"/>
<reference evidence="2 3" key="1">
    <citation type="submission" date="2018-01" db="EMBL/GenBank/DDBJ databases">
        <title>Genomic Encyclopedia of Archaeal and Bacterial Type Strains, Phase II (KMG-II): from individual species to whole genera.</title>
        <authorList>
            <person name="Goeker M."/>
        </authorList>
    </citation>
    <scope>NUCLEOTIDE SEQUENCE [LARGE SCALE GENOMIC DNA]</scope>
    <source>
        <strain evidence="2 3">DSM 17023</strain>
    </source>
</reference>
<comment type="caution">
    <text evidence="2">The sequence shown here is derived from an EMBL/GenBank/DDBJ whole genome shotgun (WGS) entry which is preliminary data.</text>
</comment>
<dbReference type="Proteomes" id="UP000236959">
    <property type="component" value="Unassembled WGS sequence"/>
</dbReference>
<feature type="region of interest" description="Disordered" evidence="1">
    <location>
        <begin position="1"/>
        <end position="21"/>
    </location>
</feature>
<protein>
    <submittedName>
        <fullName evidence="2">Uncharacterized protein</fullName>
    </submittedName>
</protein>
<organism evidence="2 3">
    <name type="scientific">Roseibium marinum</name>
    <dbReference type="NCBI Taxonomy" id="281252"/>
    <lineage>
        <taxon>Bacteria</taxon>
        <taxon>Pseudomonadati</taxon>
        <taxon>Pseudomonadota</taxon>
        <taxon>Alphaproteobacteria</taxon>
        <taxon>Hyphomicrobiales</taxon>
        <taxon>Stappiaceae</taxon>
        <taxon>Roseibium</taxon>
    </lineage>
</organism>
<keyword evidence="3" id="KW-1185">Reference proteome</keyword>
<dbReference type="AlphaFoldDB" id="A0A2S3UXC3"/>
<dbReference type="RefSeq" id="WP_146048549.1">
    <property type="nucleotide sequence ID" value="NZ_PPCN01000003.1"/>
</dbReference>
<gene>
    <name evidence="2" type="ORF">CLV41_103259</name>
</gene>
<evidence type="ECO:0000313" key="2">
    <source>
        <dbReference type="EMBL" id="POF32336.1"/>
    </source>
</evidence>